<proteinExistence type="predicted"/>
<reference evidence="3" key="1">
    <citation type="submission" date="2023-01" db="EMBL/GenBank/DDBJ databases">
        <authorList>
            <person name="Piombo E."/>
        </authorList>
    </citation>
    <scope>NUCLEOTIDE SEQUENCE</scope>
</reference>
<organism evidence="3 4">
    <name type="scientific">Clonostachys chloroleuca</name>
    <dbReference type="NCBI Taxonomy" id="1926264"/>
    <lineage>
        <taxon>Eukaryota</taxon>
        <taxon>Fungi</taxon>
        <taxon>Dikarya</taxon>
        <taxon>Ascomycota</taxon>
        <taxon>Pezizomycotina</taxon>
        <taxon>Sordariomycetes</taxon>
        <taxon>Hypocreomycetidae</taxon>
        <taxon>Hypocreales</taxon>
        <taxon>Bionectriaceae</taxon>
        <taxon>Clonostachys</taxon>
    </lineage>
</organism>
<accession>A0AA35Q1A9</accession>
<protein>
    <submittedName>
        <fullName evidence="3">Uncharacterized protein</fullName>
    </submittedName>
</protein>
<dbReference type="AlphaFoldDB" id="A0AA35Q1A9"/>
<feature type="compositionally biased region" description="Basic residues" evidence="1">
    <location>
        <begin position="131"/>
        <end position="140"/>
    </location>
</feature>
<feature type="compositionally biased region" description="Basic residues" evidence="1">
    <location>
        <begin position="102"/>
        <end position="115"/>
    </location>
</feature>
<evidence type="ECO:0000313" key="3">
    <source>
        <dbReference type="EMBL" id="CAI6084934.1"/>
    </source>
</evidence>
<gene>
    <name evidence="3" type="ORF">CCHLO57077_00005040</name>
</gene>
<evidence type="ECO:0000313" key="4">
    <source>
        <dbReference type="Proteomes" id="UP001160390"/>
    </source>
</evidence>
<evidence type="ECO:0000256" key="2">
    <source>
        <dbReference type="SAM" id="SignalP"/>
    </source>
</evidence>
<evidence type="ECO:0000256" key="1">
    <source>
        <dbReference type="SAM" id="MobiDB-lite"/>
    </source>
</evidence>
<feature type="compositionally biased region" description="Basic and acidic residues" evidence="1">
    <location>
        <begin position="84"/>
        <end position="101"/>
    </location>
</feature>
<keyword evidence="2" id="KW-0732">Signal</keyword>
<comment type="caution">
    <text evidence="3">The sequence shown here is derived from an EMBL/GenBank/DDBJ whole genome shotgun (WGS) entry which is preliminary data.</text>
</comment>
<feature type="compositionally biased region" description="Low complexity" evidence="1">
    <location>
        <begin position="70"/>
        <end position="82"/>
    </location>
</feature>
<dbReference type="Proteomes" id="UP001160390">
    <property type="component" value="Unassembled WGS sequence"/>
</dbReference>
<dbReference type="EMBL" id="CABFNP030000754">
    <property type="protein sequence ID" value="CAI6084934.1"/>
    <property type="molecule type" value="Genomic_DNA"/>
</dbReference>
<name>A0AA35Q1A9_9HYPO</name>
<feature type="chain" id="PRO_5041333139" evidence="2">
    <location>
        <begin position="24"/>
        <end position="166"/>
    </location>
</feature>
<feature type="signal peptide" evidence="2">
    <location>
        <begin position="1"/>
        <end position="23"/>
    </location>
</feature>
<keyword evidence="4" id="KW-1185">Reference proteome</keyword>
<sequence length="166" mass="18404">MSLPKQILLIATLLLSTVSTTAAAPVPSFDLSSRSTDEAGHYLQTRGEDVYLRFREAGEEGSIGETAKPKFSMKSKTTITKSKGSRESAFEEYATKADSKKTKSRSGHRRHRGPERKRNAGGRNQVSSLKSMRKMNRNNNRRPVSPFSSYALSGHHSHLIAHYHGS</sequence>
<feature type="region of interest" description="Disordered" evidence="1">
    <location>
        <begin position="62"/>
        <end position="151"/>
    </location>
</feature>